<reference evidence="2" key="1">
    <citation type="submission" date="2018-05" db="EMBL/GenBank/DDBJ databases">
        <authorList>
            <person name="Lanie J.A."/>
            <person name="Ng W.-L."/>
            <person name="Kazmierczak K.M."/>
            <person name="Andrzejewski T.M."/>
            <person name="Davidsen T.M."/>
            <person name="Wayne K.J."/>
            <person name="Tettelin H."/>
            <person name="Glass J.I."/>
            <person name="Rusch D."/>
            <person name="Podicherti R."/>
            <person name="Tsui H.-C.T."/>
            <person name="Winkler M.E."/>
        </authorList>
    </citation>
    <scope>NUCLEOTIDE SEQUENCE</scope>
</reference>
<accession>A0A381V996</accession>
<dbReference type="Gene3D" id="3.30.1330.40">
    <property type="entry name" value="RutC-like"/>
    <property type="match status" value="1"/>
</dbReference>
<dbReference type="EMBL" id="UINC01008201">
    <property type="protein sequence ID" value="SVA36956.1"/>
    <property type="molecule type" value="Genomic_DNA"/>
</dbReference>
<dbReference type="PANTHER" id="PTHR43760:SF1">
    <property type="entry name" value="ENDORIBONUCLEASE L-PSP_CHORISMATE MUTASE-LIKE DOMAIN-CONTAINING PROTEIN"/>
    <property type="match status" value="1"/>
</dbReference>
<dbReference type="Pfam" id="PF14588">
    <property type="entry name" value="YjgF_endoribonc"/>
    <property type="match status" value="1"/>
</dbReference>
<protein>
    <recommendedName>
        <fullName evidence="1">Endoribonuclease L-PSP/chorismate mutase-like domain-containing protein</fullName>
    </recommendedName>
</protein>
<name>A0A381V996_9ZZZZ</name>
<feature type="domain" description="Endoribonuclease L-PSP/chorismate mutase-like" evidence="1">
    <location>
        <begin position="72"/>
        <end position="198"/>
    </location>
</feature>
<proteinExistence type="predicted"/>
<dbReference type="AlphaFoldDB" id="A0A381V996"/>
<evidence type="ECO:0000259" key="1">
    <source>
        <dbReference type="Pfam" id="PF14588"/>
    </source>
</evidence>
<dbReference type="InterPro" id="IPR013813">
    <property type="entry name" value="Endoribo_LPSP/chorism_mut-like"/>
</dbReference>
<dbReference type="InterPro" id="IPR035959">
    <property type="entry name" value="RutC-like_sf"/>
</dbReference>
<organism evidence="2">
    <name type="scientific">marine metagenome</name>
    <dbReference type="NCBI Taxonomy" id="408172"/>
    <lineage>
        <taxon>unclassified sequences</taxon>
        <taxon>metagenomes</taxon>
        <taxon>ecological metagenomes</taxon>
    </lineage>
</organism>
<dbReference type="PANTHER" id="PTHR43760">
    <property type="entry name" value="ENDORIBONUCLEASE-RELATED"/>
    <property type="match status" value="1"/>
</dbReference>
<dbReference type="SUPFAM" id="SSF55298">
    <property type="entry name" value="YjgF-like"/>
    <property type="match status" value="1"/>
</dbReference>
<gene>
    <name evidence="2" type="ORF">METZ01_LOCUS89810</name>
</gene>
<sequence>MKRLLFNNFLIISIATATVLKGPPQSSTIQAAISESSNSGALLVPVMTYVESYQGASTKQDKGIEDVYDPELRLKELGITLPIPSTPVANYVNGVRTGNLIFLAGKGPKRADGSSIVGKVGVDITIEKGYEAAQLTAINQLAVLKAMLGDLNRVTRVVKVLGMVNSDPSFTDQPKVINGFSDLIVEVFGERGRHARAAVGMASLPGGIAVEIEMIVEVRN</sequence>
<dbReference type="CDD" id="cd02199">
    <property type="entry name" value="YjgF_YER057c_UK114_like_1"/>
    <property type="match status" value="1"/>
</dbReference>
<evidence type="ECO:0000313" key="2">
    <source>
        <dbReference type="EMBL" id="SVA36956.1"/>
    </source>
</evidence>